<dbReference type="NCBIfam" id="TIGR00021">
    <property type="entry name" value="rpiA"/>
    <property type="match status" value="1"/>
</dbReference>
<dbReference type="Gene3D" id="3.40.50.1360">
    <property type="match status" value="1"/>
</dbReference>
<dbReference type="PANTHER" id="PTHR11934">
    <property type="entry name" value="RIBOSE-5-PHOSPHATE ISOMERASE"/>
    <property type="match status" value="1"/>
</dbReference>
<sequence length="232" mass="25589">MQQEQKQAAALKAAEYIRDNMILGLGTGSTAYYLIRRAGELVKEGMRLKAVATSRSSEKLAEEFGIPVTDINEVPRIDLTIDGVDEIDPDFEAVKGGGGALTREKITAYHSKQVIWIMDHRKQVLKLGAFPLPVEVLPFGWRLLSEKIQSLGYTPILRIENGQAYRTDNGNYILDIHSPSPAGYRKLSGLLRSYPGVVETGYFPAVCSRIIVADSAGVRVLENKKRIVSGDL</sequence>
<feature type="binding site" evidence="3">
    <location>
        <position position="122"/>
    </location>
    <ligand>
        <name>substrate</name>
    </ligand>
</feature>
<dbReference type="GO" id="GO:0009052">
    <property type="term" value="P:pentose-phosphate shunt, non-oxidative branch"/>
    <property type="evidence" value="ECO:0007669"/>
    <property type="project" value="UniProtKB-UniRule"/>
</dbReference>
<reference evidence="4" key="1">
    <citation type="submission" date="2021-06" db="EMBL/GenBank/DDBJ databases">
        <title>Description of novel taxa of the family Lachnospiraceae.</title>
        <authorList>
            <person name="Chaplin A.V."/>
            <person name="Sokolova S.R."/>
            <person name="Pikina A.P."/>
            <person name="Korzhanova M."/>
            <person name="Belova V."/>
            <person name="Korostin D."/>
            <person name="Efimov B.A."/>
        </authorList>
    </citation>
    <scope>NUCLEOTIDE SEQUENCE</scope>
    <source>
        <strain evidence="4">ASD5720</strain>
    </source>
</reference>
<evidence type="ECO:0000256" key="2">
    <source>
        <dbReference type="ARBA" id="ARBA00023235"/>
    </source>
</evidence>
<comment type="subunit">
    <text evidence="3">Homodimer.</text>
</comment>
<dbReference type="PANTHER" id="PTHR11934:SF0">
    <property type="entry name" value="RIBOSE-5-PHOSPHATE ISOMERASE"/>
    <property type="match status" value="1"/>
</dbReference>
<dbReference type="EC" id="5.3.1.6" evidence="3"/>
<comment type="caution">
    <text evidence="4">The sequence shown here is derived from an EMBL/GenBank/DDBJ whole genome shotgun (WGS) entry which is preliminary data.</text>
</comment>
<evidence type="ECO:0000313" key="4">
    <source>
        <dbReference type="EMBL" id="MBU9736867.1"/>
    </source>
</evidence>
<dbReference type="CDD" id="cd01398">
    <property type="entry name" value="RPI_A"/>
    <property type="match status" value="1"/>
</dbReference>
<protein>
    <recommendedName>
        <fullName evidence="3">Ribose-5-phosphate isomerase A</fullName>
        <ecNumber evidence="3">5.3.1.6</ecNumber>
    </recommendedName>
    <alternativeName>
        <fullName evidence="3">Phosphoriboisomerase A</fullName>
        <shortName evidence="3">PRI</shortName>
    </alternativeName>
</protein>
<dbReference type="GO" id="GO:0004751">
    <property type="term" value="F:ribose-5-phosphate isomerase activity"/>
    <property type="evidence" value="ECO:0007669"/>
    <property type="project" value="UniProtKB-UniRule"/>
</dbReference>
<keyword evidence="2 3" id="KW-0413">Isomerase</keyword>
<dbReference type="InterPro" id="IPR037171">
    <property type="entry name" value="NagB/RpiA_transferase-like"/>
</dbReference>
<evidence type="ECO:0000256" key="1">
    <source>
        <dbReference type="ARBA" id="ARBA00001713"/>
    </source>
</evidence>
<feature type="active site" description="Proton acceptor" evidence="3">
    <location>
        <position position="104"/>
    </location>
</feature>
<gene>
    <name evidence="3 4" type="primary">rpiA</name>
    <name evidence="4" type="ORF">KTH89_09980</name>
</gene>
<dbReference type="SUPFAM" id="SSF100950">
    <property type="entry name" value="NagB/RpiA/CoA transferase-like"/>
    <property type="match status" value="1"/>
</dbReference>
<dbReference type="InterPro" id="IPR020672">
    <property type="entry name" value="Ribose5P_isomerase_typA_subgr"/>
</dbReference>
<feature type="binding site" evidence="3">
    <location>
        <begin position="27"/>
        <end position="30"/>
    </location>
    <ligand>
        <name>substrate</name>
    </ligand>
</feature>
<comment type="pathway">
    <text evidence="3">Carbohydrate degradation; pentose phosphate pathway; D-ribose 5-phosphate from D-ribulose 5-phosphate (non-oxidative stage): step 1/1.</text>
</comment>
<dbReference type="NCBIfam" id="NF001924">
    <property type="entry name" value="PRK00702.1"/>
    <property type="match status" value="1"/>
</dbReference>
<accession>A0A949K7E3</accession>
<organism evidence="4 5">
    <name type="scientific">Diplocloster agilis</name>
    <dbReference type="NCBI Taxonomy" id="2850323"/>
    <lineage>
        <taxon>Bacteria</taxon>
        <taxon>Bacillati</taxon>
        <taxon>Bacillota</taxon>
        <taxon>Clostridia</taxon>
        <taxon>Lachnospirales</taxon>
        <taxon>Lachnospiraceae</taxon>
        <taxon>Diplocloster</taxon>
    </lineage>
</organism>
<dbReference type="GO" id="GO:0006014">
    <property type="term" value="P:D-ribose metabolic process"/>
    <property type="evidence" value="ECO:0007669"/>
    <property type="project" value="TreeGrafter"/>
</dbReference>
<evidence type="ECO:0000313" key="5">
    <source>
        <dbReference type="Proteomes" id="UP000712157"/>
    </source>
</evidence>
<evidence type="ECO:0000256" key="3">
    <source>
        <dbReference type="HAMAP-Rule" id="MF_00170"/>
    </source>
</evidence>
<dbReference type="HAMAP" id="MF_00170">
    <property type="entry name" value="Rib_5P_isom_A"/>
    <property type="match status" value="1"/>
</dbReference>
<name>A0A949K7E3_9FIRM</name>
<comment type="catalytic activity">
    <reaction evidence="1 3">
        <text>aldehydo-D-ribose 5-phosphate = D-ribulose 5-phosphate</text>
        <dbReference type="Rhea" id="RHEA:14657"/>
        <dbReference type="ChEBI" id="CHEBI:58121"/>
        <dbReference type="ChEBI" id="CHEBI:58273"/>
        <dbReference type="EC" id="5.3.1.6"/>
    </reaction>
</comment>
<dbReference type="SUPFAM" id="SSF75445">
    <property type="entry name" value="D-ribose-5-phosphate isomerase (RpiA), lid domain"/>
    <property type="match status" value="1"/>
</dbReference>
<feature type="binding site" evidence="3">
    <location>
        <begin position="82"/>
        <end position="85"/>
    </location>
    <ligand>
        <name>substrate</name>
    </ligand>
</feature>
<dbReference type="Pfam" id="PF06026">
    <property type="entry name" value="Rib_5-P_isom_A"/>
    <property type="match status" value="1"/>
</dbReference>
<feature type="binding site" evidence="3">
    <location>
        <begin position="95"/>
        <end position="98"/>
    </location>
    <ligand>
        <name>substrate</name>
    </ligand>
</feature>
<comment type="similarity">
    <text evidence="3">Belongs to the ribose 5-phosphate isomerase family.</text>
</comment>
<dbReference type="EMBL" id="JAHQCW010000014">
    <property type="protein sequence ID" value="MBU9736867.1"/>
    <property type="molecule type" value="Genomic_DNA"/>
</dbReference>
<comment type="function">
    <text evidence="3">Catalyzes the reversible conversion of ribose-5-phosphate to ribulose 5-phosphate.</text>
</comment>
<dbReference type="InterPro" id="IPR004788">
    <property type="entry name" value="Ribose5P_isomerase_type_A"/>
</dbReference>
<dbReference type="FunFam" id="3.40.50.1360:FF:000001">
    <property type="entry name" value="Ribose-5-phosphate isomerase A"/>
    <property type="match status" value="1"/>
</dbReference>
<dbReference type="GO" id="GO:0005829">
    <property type="term" value="C:cytosol"/>
    <property type="evidence" value="ECO:0007669"/>
    <property type="project" value="TreeGrafter"/>
</dbReference>
<dbReference type="AlphaFoldDB" id="A0A949K7E3"/>
<proteinExistence type="inferred from homology"/>
<dbReference type="Gene3D" id="3.30.70.260">
    <property type="match status" value="1"/>
</dbReference>
<keyword evidence="5" id="KW-1185">Reference proteome</keyword>
<dbReference type="Proteomes" id="UP000712157">
    <property type="component" value="Unassembled WGS sequence"/>
</dbReference>